<evidence type="ECO:0000313" key="2">
    <source>
        <dbReference type="Proteomes" id="UP000030663"/>
    </source>
</evidence>
<proteinExistence type="predicted"/>
<accession>X0BE14</accession>
<name>X0BE14_FUSOX</name>
<dbReference type="AlphaFoldDB" id="X0BE14"/>
<sequence>MSFQTLHHRQRRKRHPPTAAITYTRNVELGTNMLLPLQVPASGQPTLLMPPCRPVPGLRARLLAFPS</sequence>
<keyword evidence="2" id="KW-1185">Reference proteome</keyword>
<dbReference type="HOGENOM" id="CLU_2812474_0_0_1"/>
<organism evidence="1 2">
    <name type="scientific">Fusarium oxysporum f. sp. raphani 54005</name>
    <dbReference type="NCBI Taxonomy" id="1089458"/>
    <lineage>
        <taxon>Eukaryota</taxon>
        <taxon>Fungi</taxon>
        <taxon>Dikarya</taxon>
        <taxon>Ascomycota</taxon>
        <taxon>Pezizomycotina</taxon>
        <taxon>Sordariomycetes</taxon>
        <taxon>Hypocreomycetidae</taxon>
        <taxon>Hypocreales</taxon>
        <taxon>Nectriaceae</taxon>
        <taxon>Fusarium</taxon>
        <taxon>Fusarium oxysporum species complex</taxon>
    </lineage>
</organism>
<protein>
    <submittedName>
        <fullName evidence="1">Uncharacterized protein</fullName>
    </submittedName>
</protein>
<dbReference type="EMBL" id="KI979460">
    <property type="protein sequence ID" value="EXK76694.1"/>
    <property type="molecule type" value="Genomic_DNA"/>
</dbReference>
<evidence type="ECO:0000313" key="1">
    <source>
        <dbReference type="EMBL" id="EXK76694.1"/>
    </source>
</evidence>
<reference evidence="1 2" key="1">
    <citation type="submission" date="2011-11" db="EMBL/GenBank/DDBJ databases">
        <title>The Genome Sequence of Fusarium oxysporum PHW815.</title>
        <authorList>
            <consortium name="The Broad Institute Genome Sequencing Platform"/>
            <person name="Ma L.-J."/>
            <person name="Gale L.R."/>
            <person name="Schwartz D.C."/>
            <person name="Zhou S."/>
            <person name="Corby-Kistler H."/>
            <person name="Young S.K."/>
            <person name="Zeng Q."/>
            <person name="Gargeya S."/>
            <person name="Fitzgerald M."/>
            <person name="Haas B."/>
            <person name="Abouelleil A."/>
            <person name="Alvarado L."/>
            <person name="Arachchi H.M."/>
            <person name="Berlin A."/>
            <person name="Brown A."/>
            <person name="Chapman S.B."/>
            <person name="Chen Z."/>
            <person name="Dunbar C."/>
            <person name="Freedman E."/>
            <person name="Gearin G."/>
            <person name="Goldberg J."/>
            <person name="Griggs A."/>
            <person name="Gujja S."/>
            <person name="Heiman D."/>
            <person name="Howarth C."/>
            <person name="Larson L."/>
            <person name="Lui A."/>
            <person name="MacDonald P.J.P."/>
            <person name="Montmayeur A."/>
            <person name="Murphy C."/>
            <person name="Neiman D."/>
            <person name="Pearson M."/>
            <person name="Priest M."/>
            <person name="Roberts A."/>
            <person name="Saif S."/>
            <person name="Shea T."/>
            <person name="Shenoy N."/>
            <person name="Sisk P."/>
            <person name="Stolte C."/>
            <person name="Sykes S."/>
            <person name="Wortman J."/>
            <person name="Nusbaum C."/>
            <person name="Birren B."/>
        </authorList>
    </citation>
    <scope>NUCLEOTIDE SEQUENCE [LARGE SCALE GENOMIC DNA]</scope>
    <source>
        <strain evidence="1 2">54005</strain>
    </source>
</reference>
<gene>
    <name evidence="1" type="ORF">FOQG_18570</name>
</gene>
<dbReference type="Proteomes" id="UP000030663">
    <property type="component" value="Unassembled WGS sequence"/>
</dbReference>